<evidence type="ECO:0000259" key="6">
    <source>
        <dbReference type="PROSITE" id="PS50089"/>
    </source>
</evidence>
<keyword evidence="1" id="KW-0677">Repeat</keyword>
<dbReference type="PROSITE" id="PS50297">
    <property type="entry name" value="ANK_REP_REGION"/>
    <property type="match status" value="1"/>
</dbReference>
<feature type="compositionally biased region" description="Basic and acidic residues" evidence="5">
    <location>
        <begin position="187"/>
        <end position="203"/>
    </location>
</feature>
<dbReference type="Pfam" id="PF13920">
    <property type="entry name" value="zf-C3HC4_3"/>
    <property type="match status" value="1"/>
</dbReference>
<dbReference type="PROSITE" id="PS50089">
    <property type="entry name" value="ZF_RING_2"/>
    <property type="match status" value="1"/>
</dbReference>
<keyword evidence="4" id="KW-0479">Metal-binding</keyword>
<sequence length="490" mass="53550">MDINQHLDRLKESFLWAAAKGGRVSEVSSLLSMGADVNWVQSDDTSGGVGDTPLLAAVRNGHEEVALLLLASGADSTAKTAAGDTGLHLAARRGDSNLCNIFSQTKCSVSEQNQNDETAIDVAISRGDQRLSERLVNALMGEGMDAGSGNGSEEEQEVTLPSIRRPLATPAAAPAPAPASASRQLRRTIEENRRRDTMRERQQRLLLGGEGQAGGGEDAAEEDDSGVWESVSGSESESEEEDADGAIPHAMSVEAWHRSMSKEQGAGGGEEELRPIPSEDQKKKERKKSGNPAAANAEELRKQLKEYQEKQESASNPADVELISSINVMSQSEQVAHLNKALDAAVLERQKYQNQNKAIKEQSAKLANDLIASETTSARLRKERDKMREKLKDFMGIDLQNKSLEEIKAIEEGLKASLAKVGKEKEKILSMRLAEEEEKKVCVICQTEAKNVLLMPCRHMCLCKSCSRRSELTKCPLCRELITQRIDIYQ</sequence>
<evidence type="ECO:0000313" key="8">
    <source>
        <dbReference type="Proteomes" id="UP001165060"/>
    </source>
</evidence>
<dbReference type="SUPFAM" id="SSF57850">
    <property type="entry name" value="RING/U-box"/>
    <property type="match status" value="1"/>
</dbReference>
<keyword evidence="4" id="KW-0862">Zinc</keyword>
<dbReference type="Pfam" id="PF12796">
    <property type="entry name" value="Ank_2"/>
    <property type="match status" value="1"/>
</dbReference>
<feature type="domain" description="RING-type" evidence="6">
    <location>
        <begin position="442"/>
        <end position="479"/>
    </location>
</feature>
<feature type="repeat" description="ANK" evidence="3">
    <location>
        <begin position="49"/>
        <end position="81"/>
    </location>
</feature>
<comment type="caution">
    <text evidence="7">The sequence shown here is derived from an EMBL/GenBank/DDBJ whole genome shotgun (WGS) entry which is preliminary data.</text>
</comment>
<feature type="compositionally biased region" description="Gly residues" evidence="5">
    <location>
        <begin position="208"/>
        <end position="217"/>
    </location>
</feature>
<evidence type="ECO:0000256" key="1">
    <source>
        <dbReference type="ARBA" id="ARBA00022737"/>
    </source>
</evidence>
<dbReference type="InterPro" id="IPR013083">
    <property type="entry name" value="Znf_RING/FYVE/PHD"/>
</dbReference>
<dbReference type="Proteomes" id="UP001165060">
    <property type="component" value="Unassembled WGS sequence"/>
</dbReference>
<gene>
    <name evidence="7" type="ORF">TeGR_g4146</name>
</gene>
<reference evidence="7 8" key="1">
    <citation type="journal article" date="2023" name="Commun. Biol.">
        <title>Genome analysis of Parmales, the sister group of diatoms, reveals the evolutionary specialization of diatoms from phago-mixotrophs to photoautotrophs.</title>
        <authorList>
            <person name="Ban H."/>
            <person name="Sato S."/>
            <person name="Yoshikawa S."/>
            <person name="Yamada K."/>
            <person name="Nakamura Y."/>
            <person name="Ichinomiya M."/>
            <person name="Sato N."/>
            <person name="Blanc-Mathieu R."/>
            <person name="Endo H."/>
            <person name="Kuwata A."/>
            <person name="Ogata H."/>
        </authorList>
    </citation>
    <scope>NUCLEOTIDE SEQUENCE [LARGE SCALE GENOMIC DNA]</scope>
</reference>
<feature type="compositionally biased region" description="Basic and acidic residues" evidence="5">
    <location>
        <begin position="271"/>
        <end position="283"/>
    </location>
</feature>
<dbReference type="SUPFAM" id="SSF48403">
    <property type="entry name" value="Ankyrin repeat"/>
    <property type="match status" value="1"/>
</dbReference>
<keyword evidence="8" id="KW-1185">Reference proteome</keyword>
<protein>
    <recommendedName>
        <fullName evidence="6">RING-type domain-containing protein</fullName>
    </recommendedName>
</protein>
<evidence type="ECO:0000256" key="3">
    <source>
        <dbReference type="PROSITE-ProRule" id="PRU00023"/>
    </source>
</evidence>
<organism evidence="7 8">
    <name type="scientific">Tetraparma gracilis</name>
    <dbReference type="NCBI Taxonomy" id="2962635"/>
    <lineage>
        <taxon>Eukaryota</taxon>
        <taxon>Sar</taxon>
        <taxon>Stramenopiles</taxon>
        <taxon>Ochrophyta</taxon>
        <taxon>Bolidophyceae</taxon>
        <taxon>Parmales</taxon>
        <taxon>Triparmaceae</taxon>
        <taxon>Tetraparma</taxon>
    </lineage>
</organism>
<dbReference type="PROSITE" id="PS50088">
    <property type="entry name" value="ANK_REPEAT"/>
    <property type="match status" value="1"/>
</dbReference>
<dbReference type="Gene3D" id="3.30.40.10">
    <property type="entry name" value="Zinc/RING finger domain, C3HC4 (zinc finger)"/>
    <property type="match status" value="1"/>
</dbReference>
<evidence type="ECO:0000313" key="7">
    <source>
        <dbReference type="EMBL" id="GMI26802.1"/>
    </source>
</evidence>
<dbReference type="InterPro" id="IPR036770">
    <property type="entry name" value="Ankyrin_rpt-contain_sf"/>
</dbReference>
<dbReference type="PANTHER" id="PTHR24171">
    <property type="entry name" value="ANKYRIN REPEAT DOMAIN-CONTAINING PROTEIN 39-RELATED"/>
    <property type="match status" value="1"/>
</dbReference>
<proteinExistence type="predicted"/>
<dbReference type="InterPro" id="IPR001841">
    <property type="entry name" value="Znf_RING"/>
</dbReference>
<feature type="region of interest" description="Disordered" evidence="5">
    <location>
        <begin position="258"/>
        <end position="296"/>
    </location>
</feature>
<dbReference type="Gene3D" id="1.25.40.20">
    <property type="entry name" value="Ankyrin repeat-containing domain"/>
    <property type="match status" value="1"/>
</dbReference>
<dbReference type="EMBL" id="BRYB01001482">
    <property type="protein sequence ID" value="GMI26802.1"/>
    <property type="molecule type" value="Genomic_DNA"/>
</dbReference>
<dbReference type="PANTHER" id="PTHR24171:SF8">
    <property type="entry name" value="BRCA1-ASSOCIATED RING DOMAIN PROTEIN 1"/>
    <property type="match status" value="1"/>
</dbReference>
<name>A0ABQ6MI49_9STRA</name>
<keyword evidence="2 3" id="KW-0040">ANK repeat</keyword>
<feature type="compositionally biased region" description="Low complexity" evidence="5">
    <location>
        <begin position="169"/>
        <end position="183"/>
    </location>
</feature>
<evidence type="ECO:0000256" key="4">
    <source>
        <dbReference type="PROSITE-ProRule" id="PRU00175"/>
    </source>
</evidence>
<keyword evidence="4" id="KW-0863">Zinc-finger</keyword>
<dbReference type="SMART" id="SM00248">
    <property type="entry name" value="ANK"/>
    <property type="match status" value="4"/>
</dbReference>
<evidence type="ECO:0000256" key="5">
    <source>
        <dbReference type="SAM" id="MobiDB-lite"/>
    </source>
</evidence>
<feature type="region of interest" description="Disordered" evidence="5">
    <location>
        <begin position="169"/>
        <end position="244"/>
    </location>
</feature>
<accession>A0ABQ6MI49</accession>
<dbReference type="SMART" id="SM00184">
    <property type="entry name" value="RING"/>
    <property type="match status" value="1"/>
</dbReference>
<dbReference type="InterPro" id="IPR002110">
    <property type="entry name" value="Ankyrin_rpt"/>
</dbReference>
<evidence type="ECO:0000256" key="2">
    <source>
        <dbReference type="ARBA" id="ARBA00023043"/>
    </source>
</evidence>